<organism evidence="6 7">
    <name type="scientific">Apodospora peruviana</name>
    <dbReference type="NCBI Taxonomy" id="516989"/>
    <lineage>
        <taxon>Eukaryota</taxon>
        <taxon>Fungi</taxon>
        <taxon>Dikarya</taxon>
        <taxon>Ascomycota</taxon>
        <taxon>Pezizomycotina</taxon>
        <taxon>Sordariomycetes</taxon>
        <taxon>Sordariomycetidae</taxon>
        <taxon>Sordariales</taxon>
        <taxon>Lasiosphaeriaceae</taxon>
        <taxon>Apodospora</taxon>
    </lineage>
</organism>
<feature type="region of interest" description="Disordered" evidence="4">
    <location>
        <begin position="109"/>
        <end position="423"/>
    </location>
</feature>
<evidence type="ECO:0000259" key="5">
    <source>
        <dbReference type="PROSITE" id="PS50076"/>
    </source>
</evidence>
<dbReference type="AlphaFoldDB" id="A0AAE0IJR4"/>
<evidence type="ECO:0000256" key="1">
    <source>
        <dbReference type="ARBA" id="ARBA00004240"/>
    </source>
</evidence>
<dbReference type="SUPFAM" id="SSF46565">
    <property type="entry name" value="Chaperone J-domain"/>
    <property type="match status" value="1"/>
</dbReference>
<protein>
    <recommendedName>
        <fullName evidence="5">J domain-containing protein</fullName>
    </recommendedName>
</protein>
<feature type="domain" description="J" evidence="5">
    <location>
        <begin position="7"/>
        <end position="75"/>
    </location>
</feature>
<feature type="compositionally biased region" description="Basic and acidic residues" evidence="4">
    <location>
        <begin position="163"/>
        <end position="244"/>
    </location>
</feature>
<dbReference type="EMBL" id="JAUEDM010000002">
    <property type="protein sequence ID" value="KAK3326244.1"/>
    <property type="molecule type" value="Genomic_DNA"/>
</dbReference>
<dbReference type="PROSITE" id="PS00636">
    <property type="entry name" value="DNAJ_1"/>
    <property type="match status" value="1"/>
</dbReference>
<dbReference type="PRINTS" id="PR00625">
    <property type="entry name" value="JDOMAIN"/>
</dbReference>
<evidence type="ECO:0000313" key="7">
    <source>
        <dbReference type="Proteomes" id="UP001283341"/>
    </source>
</evidence>
<gene>
    <name evidence="6" type="ORF">B0H66DRAFT_152335</name>
</gene>
<dbReference type="InterPro" id="IPR051727">
    <property type="entry name" value="DnaJ_C3_Co-chaperones"/>
</dbReference>
<feature type="compositionally biased region" description="Polar residues" evidence="4">
    <location>
        <begin position="332"/>
        <end position="341"/>
    </location>
</feature>
<feature type="region of interest" description="Disordered" evidence="4">
    <location>
        <begin position="435"/>
        <end position="568"/>
    </location>
</feature>
<reference evidence="6" key="1">
    <citation type="journal article" date="2023" name="Mol. Phylogenet. Evol.">
        <title>Genome-scale phylogeny and comparative genomics of the fungal order Sordariales.</title>
        <authorList>
            <person name="Hensen N."/>
            <person name="Bonometti L."/>
            <person name="Westerberg I."/>
            <person name="Brannstrom I.O."/>
            <person name="Guillou S."/>
            <person name="Cros-Aarteil S."/>
            <person name="Calhoun S."/>
            <person name="Haridas S."/>
            <person name="Kuo A."/>
            <person name="Mondo S."/>
            <person name="Pangilinan J."/>
            <person name="Riley R."/>
            <person name="LaButti K."/>
            <person name="Andreopoulos B."/>
            <person name="Lipzen A."/>
            <person name="Chen C."/>
            <person name="Yan M."/>
            <person name="Daum C."/>
            <person name="Ng V."/>
            <person name="Clum A."/>
            <person name="Steindorff A."/>
            <person name="Ohm R.A."/>
            <person name="Martin F."/>
            <person name="Silar P."/>
            <person name="Natvig D.O."/>
            <person name="Lalanne C."/>
            <person name="Gautier V."/>
            <person name="Ament-Velasquez S.L."/>
            <person name="Kruys A."/>
            <person name="Hutchinson M.I."/>
            <person name="Powell A.J."/>
            <person name="Barry K."/>
            <person name="Miller A.N."/>
            <person name="Grigoriev I.V."/>
            <person name="Debuchy R."/>
            <person name="Gladieux P."/>
            <person name="Hiltunen Thoren M."/>
            <person name="Johannesson H."/>
        </authorList>
    </citation>
    <scope>NUCLEOTIDE SEQUENCE</scope>
    <source>
        <strain evidence="6">CBS 118394</strain>
    </source>
</reference>
<dbReference type="InterPro" id="IPR001623">
    <property type="entry name" value="DnaJ_domain"/>
</dbReference>
<dbReference type="Pfam" id="PF00226">
    <property type="entry name" value="DnaJ"/>
    <property type="match status" value="1"/>
</dbReference>
<evidence type="ECO:0000256" key="2">
    <source>
        <dbReference type="ARBA" id="ARBA00022729"/>
    </source>
</evidence>
<dbReference type="SMART" id="SM00271">
    <property type="entry name" value="DnaJ"/>
    <property type="match status" value="1"/>
</dbReference>
<feature type="compositionally biased region" description="Polar residues" evidence="4">
    <location>
        <begin position="553"/>
        <end position="568"/>
    </location>
</feature>
<keyword evidence="2" id="KW-0732">Signal</keyword>
<comment type="caution">
    <text evidence="6">The sequence shown here is derived from an EMBL/GenBank/DDBJ whole genome shotgun (WGS) entry which is preliminary data.</text>
</comment>
<sequence length="568" mass="65730">MIPLPPDPWKVLGIEKTADKAEIRTAYKKLVLKTHPDKVQDPELKAKKQDEFQKVQQAYELLNDDAERIKYEEQVQLMELRRQAALLSKNAPNSSAVRSSSKVYYEVKTAEIRTAEPPRHKSSSGGGKVYEHYSSPHTRSHEEMPSRIFSTYEDGEKHARRTASYEKPSRREEEKQREKEDRRRKREEEDTRIREKDRERKERETREREREARKAEKKRIEKEREIQERLRDRERRRGLEEKSSRHTKGPYIEEFGEFDEVYPTAKVEKKRSSSKKHGEFREREREKSTSRLDIPSPAIEIIEPTNKTKDQALKETAADYIARSRGGAATSPGIQRSQTAQEHFFAPQPVPTPPPVEFEEESIRRSAARAAGRRSSHDSPKEKGSSHKQLPRDYHVVDTTPPKMRPVPTLSKSHSTPPVVPGVIRSNTLQEPYAHAAPAPPAFTRSTTWAHASDDRHVDYYDDYDELEGDRRHRHRSRRTRSPENQNVVYTVVDRTKTSKPKYVYEDSPSSRRYPEASTSHGSGTTYSHAAGFRVKESRAYGPEDVSYASVPYSYTSANDQYTPSVYA</sequence>
<dbReference type="PROSITE" id="PS50076">
    <property type="entry name" value="DNAJ_2"/>
    <property type="match status" value="1"/>
</dbReference>
<dbReference type="GO" id="GO:0051787">
    <property type="term" value="F:misfolded protein binding"/>
    <property type="evidence" value="ECO:0007669"/>
    <property type="project" value="TreeGrafter"/>
</dbReference>
<name>A0AAE0IJR4_9PEZI</name>
<proteinExistence type="predicted"/>
<dbReference type="GO" id="GO:0051087">
    <property type="term" value="F:protein-folding chaperone binding"/>
    <property type="evidence" value="ECO:0007669"/>
    <property type="project" value="TreeGrafter"/>
</dbReference>
<accession>A0AAE0IJR4</accession>
<dbReference type="InterPro" id="IPR018253">
    <property type="entry name" value="DnaJ_domain_CS"/>
</dbReference>
<keyword evidence="3" id="KW-0256">Endoplasmic reticulum</keyword>
<dbReference type="GO" id="GO:0005783">
    <property type="term" value="C:endoplasmic reticulum"/>
    <property type="evidence" value="ECO:0007669"/>
    <property type="project" value="UniProtKB-SubCell"/>
</dbReference>
<dbReference type="CDD" id="cd06257">
    <property type="entry name" value="DnaJ"/>
    <property type="match status" value="1"/>
</dbReference>
<dbReference type="Proteomes" id="UP001283341">
    <property type="component" value="Unassembled WGS sequence"/>
</dbReference>
<keyword evidence="7" id="KW-1185">Reference proteome</keyword>
<evidence type="ECO:0000313" key="6">
    <source>
        <dbReference type="EMBL" id="KAK3326244.1"/>
    </source>
</evidence>
<dbReference type="InterPro" id="IPR036869">
    <property type="entry name" value="J_dom_sf"/>
</dbReference>
<dbReference type="FunFam" id="1.10.287.110:FF:000073">
    <property type="entry name" value="DnaJ domain protein"/>
    <property type="match status" value="1"/>
</dbReference>
<feature type="compositionally biased region" description="Low complexity" evidence="4">
    <location>
        <begin position="518"/>
        <end position="529"/>
    </location>
</feature>
<comment type="subcellular location">
    <subcellularLocation>
        <location evidence="1">Endoplasmic reticulum</location>
    </subcellularLocation>
</comment>
<dbReference type="PANTHER" id="PTHR44140">
    <property type="entry name" value="LD25575P"/>
    <property type="match status" value="1"/>
</dbReference>
<evidence type="ECO:0000256" key="4">
    <source>
        <dbReference type="SAM" id="MobiDB-lite"/>
    </source>
</evidence>
<feature type="compositionally biased region" description="Basic and acidic residues" evidence="4">
    <location>
        <begin position="503"/>
        <end position="515"/>
    </location>
</feature>
<feature type="compositionally biased region" description="Basic and acidic residues" evidence="4">
    <location>
        <begin position="266"/>
        <end position="290"/>
    </location>
</feature>
<dbReference type="GO" id="GO:0034975">
    <property type="term" value="P:protein folding in endoplasmic reticulum"/>
    <property type="evidence" value="ECO:0007669"/>
    <property type="project" value="TreeGrafter"/>
</dbReference>
<evidence type="ECO:0000256" key="3">
    <source>
        <dbReference type="ARBA" id="ARBA00022824"/>
    </source>
</evidence>
<feature type="compositionally biased region" description="Basic and acidic residues" evidence="4">
    <location>
        <begin position="306"/>
        <end position="317"/>
    </location>
</feature>
<feature type="compositionally biased region" description="Basic and acidic residues" evidence="4">
    <location>
        <begin position="375"/>
        <end position="396"/>
    </location>
</feature>
<dbReference type="Gene3D" id="1.10.287.110">
    <property type="entry name" value="DnaJ domain"/>
    <property type="match status" value="1"/>
</dbReference>
<dbReference type="PANTHER" id="PTHR44140:SF2">
    <property type="entry name" value="LD25575P"/>
    <property type="match status" value="1"/>
</dbReference>
<reference evidence="6" key="2">
    <citation type="submission" date="2023-06" db="EMBL/GenBank/DDBJ databases">
        <authorList>
            <consortium name="Lawrence Berkeley National Laboratory"/>
            <person name="Haridas S."/>
            <person name="Hensen N."/>
            <person name="Bonometti L."/>
            <person name="Westerberg I."/>
            <person name="Brannstrom I.O."/>
            <person name="Guillou S."/>
            <person name="Cros-Aarteil S."/>
            <person name="Calhoun S."/>
            <person name="Kuo A."/>
            <person name="Mondo S."/>
            <person name="Pangilinan J."/>
            <person name="Riley R."/>
            <person name="Labutti K."/>
            <person name="Andreopoulos B."/>
            <person name="Lipzen A."/>
            <person name="Chen C."/>
            <person name="Yanf M."/>
            <person name="Daum C."/>
            <person name="Ng V."/>
            <person name="Clum A."/>
            <person name="Steindorff A."/>
            <person name="Ohm R."/>
            <person name="Martin F."/>
            <person name="Silar P."/>
            <person name="Natvig D."/>
            <person name="Lalanne C."/>
            <person name="Gautier V."/>
            <person name="Ament-Velasquez S.L."/>
            <person name="Kruys A."/>
            <person name="Hutchinson M.I."/>
            <person name="Powell A.J."/>
            <person name="Barry K."/>
            <person name="Miller A.N."/>
            <person name="Grigoriev I.V."/>
            <person name="Debuchy R."/>
            <person name="Gladieux P."/>
            <person name="Thoren M.H."/>
            <person name="Johannesson H."/>
        </authorList>
    </citation>
    <scope>NUCLEOTIDE SEQUENCE</scope>
    <source>
        <strain evidence="6">CBS 118394</strain>
    </source>
</reference>
<feature type="compositionally biased region" description="Basic and acidic residues" evidence="4">
    <location>
        <begin position="109"/>
        <end position="119"/>
    </location>
</feature>